<evidence type="ECO:0000313" key="1">
    <source>
        <dbReference type="EMBL" id="SFS56105.1"/>
    </source>
</evidence>
<reference evidence="2" key="1">
    <citation type="submission" date="2016-10" db="EMBL/GenBank/DDBJ databases">
        <authorList>
            <person name="Varghese N."/>
            <person name="Submissions S."/>
        </authorList>
    </citation>
    <scope>NUCLEOTIDE SEQUENCE [LARGE SCALE GENOMIC DNA]</scope>
    <source>
        <strain evidence="2">DSM 22427</strain>
    </source>
</reference>
<proteinExistence type="predicted"/>
<keyword evidence="2" id="KW-1185">Reference proteome</keyword>
<evidence type="ECO:0000313" key="2">
    <source>
        <dbReference type="Proteomes" id="UP000199199"/>
    </source>
</evidence>
<protein>
    <submittedName>
        <fullName evidence="1">Uncharacterized protein</fullName>
    </submittedName>
</protein>
<dbReference type="Proteomes" id="UP000199199">
    <property type="component" value="Unassembled WGS sequence"/>
</dbReference>
<name>A0A1I6QUG6_9EURY</name>
<organism evidence="1 2">
    <name type="scientific">Halostagnicola kamekurae</name>
    <dbReference type="NCBI Taxonomy" id="619731"/>
    <lineage>
        <taxon>Archaea</taxon>
        <taxon>Methanobacteriati</taxon>
        <taxon>Methanobacteriota</taxon>
        <taxon>Stenosarchaea group</taxon>
        <taxon>Halobacteria</taxon>
        <taxon>Halobacteriales</taxon>
        <taxon>Natrialbaceae</taxon>
        <taxon>Halostagnicola</taxon>
    </lineage>
</organism>
<dbReference type="EMBL" id="FOZS01000001">
    <property type="protein sequence ID" value="SFS56105.1"/>
    <property type="molecule type" value="Genomic_DNA"/>
</dbReference>
<accession>A0A1I6QUG6</accession>
<dbReference type="AlphaFoldDB" id="A0A1I6QUG6"/>
<gene>
    <name evidence="1" type="ORF">SAMN04488556_1576</name>
</gene>
<sequence length="213" mass="23739">MLRGNPPRITPSRTLLEPRNPSVLEEQPQIRRANRFLRLEAEPLEHLERPLACGFEIVVGGVGLDFDVFADAVDGVAGDRVALEVAEFEALASLANGRGGIEPEVSKHRVERLSVLEARFYLLAGLGLVVHERAFVRHDGFGILFVDGALPTNPERLVGFGERPVWRVVVRVRLDDGPERSRLEFGQSITNPLEIGGDFHFDLVHARLEAERR</sequence>